<dbReference type="PROSITE" id="PS51257">
    <property type="entry name" value="PROKAR_LIPOPROTEIN"/>
    <property type="match status" value="1"/>
</dbReference>
<evidence type="ECO:0000256" key="8">
    <source>
        <dbReference type="ARBA" id="ARBA00022977"/>
    </source>
</evidence>
<comment type="function">
    <text evidence="1">Responsible for the formation of the pyrimidine heterocycle in the thiamine biosynthesis pathway. Catalyzes the formation of hydroxymethylpyrimidine phosphate (HMP-P) from histidine and pyridoxal phosphate (PLP). The protein uses PLP and the active site histidine to form HMP-P, generating an inactive enzyme. The enzyme can only undergo a single turnover, which suggests it is a suicide enzyme.</text>
</comment>
<dbReference type="RefSeq" id="WP_185661814.1">
    <property type="nucleotide sequence ID" value="NZ_CAWPOO010000013.1"/>
</dbReference>
<reference evidence="13 14" key="1">
    <citation type="submission" date="2020-07" db="EMBL/GenBank/DDBJ databases">
        <authorList>
            <person name="Feng X."/>
        </authorList>
    </citation>
    <scope>NUCLEOTIDE SEQUENCE [LARGE SCALE GENOMIC DNA]</scope>
    <source>
        <strain evidence="13 14">JCM23202</strain>
    </source>
</reference>
<keyword evidence="7" id="KW-0663">Pyridoxal phosphate</keyword>
<evidence type="ECO:0000313" key="13">
    <source>
        <dbReference type="EMBL" id="MBC2607952.1"/>
    </source>
</evidence>
<evidence type="ECO:0000256" key="4">
    <source>
        <dbReference type="ARBA" id="ARBA00011738"/>
    </source>
</evidence>
<keyword evidence="9" id="KW-0408">Iron</keyword>
<name>A0A7X1B9C6_9BACT</name>
<sequence length="335" mass="37434">MPRFSRIQKLGAIAGCLFLVACGDRDTEENSGAEVVPISLQPDWYAQPEQGGFYFALAEGLYDRADLRVTILDTAPNLPFLQKVAKGEATVGITRLDLLAAAVEKGLPLVVIGKYSEHAPSGIMVPAGSDIHDFADLDGKRVMATIYAPYVNYLQSHFGIKMRLIPHNWGMAQFVSGELDAQQCYITSEPYHVKRQGMETRTLIVADAGYDPPHVLYTSRETLEANKDALLRFFEASMAGWKGYLEADPSSTHELIAKRNPKMDPDFMDWSRSVLIEEGVISGRRPEIRETWGKVSREEVSELIEQLLEVGELSDLSPDELDWVDFDFSWEEVDA</sequence>
<dbReference type="InterPro" id="IPR027939">
    <property type="entry name" value="NMT1/THI5"/>
</dbReference>
<dbReference type="SUPFAM" id="SSF53850">
    <property type="entry name" value="Periplasmic binding protein-like II"/>
    <property type="match status" value="1"/>
</dbReference>
<dbReference type="AlphaFoldDB" id="A0A7X1B9C6"/>
<dbReference type="EMBL" id="JACHVC010000013">
    <property type="protein sequence ID" value="MBC2607952.1"/>
    <property type="molecule type" value="Genomic_DNA"/>
</dbReference>
<evidence type="ECO:0000256" key="11">
    <source>
        <dbReference type="ARBA" id="ARBA00048179"/>
    </source>
</evidence>
<dbReference type="Proteomes" id="UP000526501">
    <property type="component" value="Unassembled WGS sequence"/>
</dbReference>
<dbReference type="PANTHER" id="PTHR31528">
    <property type="entry name" value="4-AMINO-5-HYDROXYMETHYL-2-METHYLPYRIMIDINE PHOSPHATE SYNTHASE THI11-RELATED"/>
    <property type="match status" value="1"/>
</dbReference>
<accession>A0A7X1B9C6</accession>
<dbReference type="GO" id="GO:0016740">
    <property type="term" value="F:transferase activity"/>
    <property type="evidence" value="ECO:0007669"/>
    <property type="project" value="UniProtKB-KW"/>
</dbReference>
<comment type="pathway">
    <text evidence="2">Cofactor biosynthesis; thiamine diphosphate biosynthesis.</text>
</comment>
<evidence type="ECO:0000313" key="14">
    <source>
        <dbReference type="Proteomes" id="UP000526501"/>
    </source>
</evidence>
<evidence type="ECO:0000256" key="6">
    <source>
        <dbReference type="ARBA" id="ARBA00022723"/>
    </source>
</evidence>
<dbReference type="InterPro" id="IPR015168">
    <property type="entry name" value="SsuA/THI5"/>
</dbReference>
<comment type="subunit">
    <text evidence="4">Homodimer.</text>
</comment>
<evidence type="ECO:0000256" key="9">
    <source>
        <dbReference type="ARBA" id="ARBA00023004"/>
    </source>
</evidence>
<evidence type="ECO:0000256" key="5">
    <source>
        <dbReference type="ARBA" id="ARBA00022679"/>
    </source>
</evidence>
<evidence type="ECO:0000256" key="3">
    <source>
        <dbReference type="ARBA" id="ARBA00009406"/>
    </source>
</evidence>
<dbReference type="Gene3D" id="3.40.190.10">
    <property type="entry name" value="Periplasmic binding protein-like II"/>
    <property type="match status" value="2"/>
</dbReference>
<keyword evidence="6" id="KW-0479">Metal-binding</keyword>
<evidence type="ECO:0000259" key="12">
    <source>
        <dbReference type="Pfam" id="PF09084"/>
    </source>
</evidence>
<feature type="domain" description="SsuA/THI5-like" evidence="12">
    <location>
        <begin position="48"/>
        <end position="245"/>
    </location>
</feature>
<keyword evidence="14" id="KW-1185">Reference proteome</keyword>
<comment type="similarity">
    <text evidence="3">Belongs to the NMT1/THI5 family.</text>
</comment>
<proteinExistence type="inferred from homology"/>
<comment type="catalytic activity">
    <reaction evidence="11">
        <text>N(6)-(pyridoxal phosphate)-L-lysyl-[4-amino-5-hydroxymethyl-2-methylpyrimidine phosphate synthase] + L-histidyl-[4-amino-5-hydroxymethyl-2-methylpyrimidine phosphate synthase] + 2 Fe(3+) + 4 H2O = L-lysyl-[4-amino-5-hydroxymethyl-2-methylpyrimidine phosphate synthase] + (2S)-2-amino-5-hydroxy-4-oxopentanoyl-[4-amino-5-hydroxymethyl-2-methylpyrimidine phosphate synthase] + 4-amino-2-methyl-5-(phosphooxymethyl)pyrimidine + 3-oxopropanoate + 2 Fe(2+) + 2 H(+)</text>
        <dbReference type="Rhea" id="RHEA:65756"/>
        <dbReference type="Rhea" id="RHEA-COMP:16892"/>
        <dbReference type="Rhea" id="RHEA-COMP:16893"/>
        <dbReference type="Rhea" id="RHEA-COMP:16894"/>
        <dbReference type="Rhea" id="RHEA-COMP:16895"/>
        <dbReference type="ChEBI" id="CHEBI:15377"/>
        <dbReference type="ChEBI" id="CHEBI:15378"/>
        <dbReference type="ChEBI" id="CHEBI:29033"/>
        <dbReference type="ChEBI" id="CHEBI:29034"/>
        <dbReference type="ChEBI" id="CHEBI:29969"/>
        <dbReference type="ChEBI" id="CHEBI:29979"/>
        <dbReference type="ChEBI" id="CHEBI:33190"/>
        <dbReference type="ChEBI" id="CHEBI:58354"/>
        <dbReference type="ChEBI" id="CHEBI:143915"/>
        <dbReference type="ChEBI" id="CHEBI:157692"/>
    </reaction>
    <physiologicalReaction direction="left-to-right" evidence="11">
        <dbReference type="Rhea" id="RHEA:65757"/>
    </physiologicalReaction>
</comment>
<dbReference type="PANTHER" id="PTHR31528:SF1">
    <property type="entry name" value="4-AMINO-5-HYDROXYMETHYL-2-METHYLPYRIMIDINE PHOSPHATE SYNTHASE THI11-RELATED"/>
    <property type="match status" value="1"/>
</dbReference>
<keyword evidence="8" id="KW-0784">Thiamine biosynthesis</keyword>
<evidence type="ECO:0000256" key="10">
    <source>
        <dbReference type="ARBA" id="ARBA00033171"/>
    </source>
</evidence>
<evidence type="ECO:0000256" key="2">
    <source>
        <dbReference type="ARBA" id="ARBA00004948"/>
    </source>
</evidence>
<gene>
    <name evidence="13" type="ORF">H5P27_17995</name>
</gene>
<keyword evidence="5" id="KW-0808">Transferase</keyword>
<comment type="caution">
    <text evidence="13">The sequence shown here is derived from an EMBL/GenBank/DDBJ whole genome shotgun (WGS) entry which is preliminary data.</text>
</comment>
<organism evidence="13 14">
    <name type="scientific">Pelagicoccus albus</name>
    <dbReference type="NCBI Taxonomy" id="415222"/>
    <lineage>
        <taxon>Bacteria</taxon>
        <taxon>Pseudomonadati</taxon>
        <taxon>Verrucomicrobiota</taxon>
        <taxon>Opitutia</taxon>
        <taxon>Puniceicoccales</taxon>
        <taxon>Pelagicoccaceae</taxon>
        <taxon>Pelagicoccus</taxon>
    </lineage>
</organism>
<evidence type="ECO:0000256" key="1">
    <source>
        <dbReference type="ARBA" id="ARBA00003469"/>
    </source>
</evidence>
<dbReference type="Pfam" id="PF09084">
    <property type="entry name" value="NMT1"/>
    <property type="match status" value="1"/>
</dbReference>
<protein>
    <recommendedName>
        <fullName evidence="10">Thiamine pyrimidine synthase</fullName>
    </recommendedName>
</protein>
<dbReference type="GO" id="GO:0009228">
    <property type="term" value="P:thiamine biosynthetic process"/>
    <property type="evidence" value="ECO:0007669"/>
    <property type="project" value="UniProtKB-KW"/>
</dbReference>
<evidence type="ECO:0000256" key="7">
    <source>
        <dbReference type="ARBA" id="ARBA00022898"/>
    </source>
</evidence>
<dbReference type="GO" id="GO:0046872">
    <property type="term" value="F:metal ion binding"/>
    <property type="evidence" value="ECO:0007669"/>
    <property type="project" value="UniProtKB-KW"/>
</dbReference>